<organism evidence="2 3">
    <name type="scientific">Bemisia tabaci</name>
    <name type="common">Sweetpotato whitefly</name>
    <name type="synonym">Aleurodes tabaci</name>
    <dbReference type="NCBI Taxonomy" id="7038"/>
    <lineage>
        <taxon>Eukaryota</taxon>
        <taxon>Metazoa</taxon>
        <taxon>Ecdysozoa</taxon>
        <taxon>Arthropoda</taxon>
        <taxon>Hexapoda</taxon>
        <taxon>Insecta</taxon>
        <taxon>Pterygota</taxon>
        <taxon>Neoptera</taxon>
        <taxon>Paraneoptera</taxon>
        <taxon>Hemiptera</taxon>
        <taxon>Sternorrhyncha</taxon>
        <taxon>Aleyrodoidea</taxon>
        <taxon>Aleyrodidae</taxon>
        <taxon>Aleyrodinae</taxon>
        <taxon>Bemisia</taxon>
    </lineage>
</organism>
<dbReference type="Proteomes" id="UP001152759">
    <property type="component" value="Chromosome 1"/>
</dbReference>
<evidence type="ECO:0000256" key="1">
    <source>
        <dbReference type="SAM" id="MobiDB-lite"/>
    </source>
</evidence>
<name>A0A9P0EWQ6_BEMTA</name>
<dbReference type="AlphaFoldDB" id="A0A9P0EWQ6"/>
<reference evidence="2" key="1">
    <citation type="submission" date="2021-12" db="EMBL/GenBank/DDBJ databases">
        <authorList>
            <person name="King R."/>
        </authorList>
    </citation>
    <scope>NUCLEOTIDE SEQUENCE</scope>
</reference>
<evidence type="ECO:0000313" key="3">
    <source>
        <dbReference type="Proteomes" id="UP001152759"/>
    </source>
</evidence>
<feature type="compositionally biased region" description="Low complexity" evidence="1">
    <location>
        <begin position="96"/>
        <end position="107"/>
    </location>
</feature>
<feature type="compositionally biased region" description="Polar residues" evidence="1">
    <location>
        <begin position="108"/>
        <end position="132"/>
    </location>
</feature>
<evidence type="ECO:0000313" key="2">
    <source>
        <dbReference type="EMBL" id="CAH0382345.1"/>
    </source>
</evidence>
<feature type="region of interest" description="Disordered" evidence="1">
    <location>
        <begin position="94"/>
        <end position="132"/>
    </location>
</feature>
<protein>
    <submittedName>
        <fullName evidence="2">Uncharacterized protein</fullName>
    </submittedName>
</protein>
<dbReference type="Gene3D" id="1.10.10.60">
    <property type="entry name" value="Homeodomain-like"/>
    <property type="match status" value="1"/>
</dbReference>
<dbReference type="EMBL" id="OU963862">
    <property type="protein sequence ID" value="CAH0382345.1"/>
    <property type="molecule type" value="Genomic_DNA"/>
</dbReference>
<sequence>MVPEGTVQIMFLTPTGKVTSLQRMATQAFPETYTCRLHVFHAVINPETTGPSTNYFVSLSSESQLRKHSEENGPSQAYVNASGPQQAYQAGAHFVQRGQQQRSGASRESNNTNTNKGNRSSQRQEGFRSQQNQYLQEALNRDLTNKLLPGVKTGENAASRLESYNSNRAVVLAITTRQMGFGVTCIFSALAQLPANSGWWETLVEGGITSASRAQSFIQVHHMKRTRYSSICLSIMARLPKRQVGGRPYQNYTQRNLKKAVLAVRKGMSLRDASTQYEVPTFPRKQFSSVPT</sequence>
<keyword evidence="3" id="KW-1185">Reference proteome</keyword>
<accession>A0A9P0EWQ6</accession>
<proteinExistence type="predicted"/>
<gene>
    <name evidence="2" type="ORF">BEMITA_LOCUS1897</name>
</gene>